<feature type="domain" description="Signal transduction histidine kinase subgroup 3 dimerisation and phosphoacceptor" evidence="12">
    <location>
        <begin position="217"/>
        <end position="282"/>
    </location>
</feature>
<proteinExistence type="predicted"/>
<keyword evidence="4" id="KW-0808">Transferase</keyword>
<keyword evidence="10" id="KW-1133">Transmembrane helix</keyword>
<keyword evidence="6 13" id="KW-0418">Kinase</keyword>
<keyword evidence="10" id="KW-0812">Transmembrane</keyword>
<keyword evidence="9" id="KW-0175">Coiled coil</keyword>
<dbReference type="PANTHER" id="PTHR24421:SF10">
    <property type="entry name" value="NITRATE_NITRITE SENSOR PROTEIN NARQ"/>
    <property type="match status" value="1"/>
</dbReference>
<evidence type="ECO:0000256" key="1">
    <source>
        <dbReference type="ARBA" id="ARBA00000085"/>
    </source>
</evidence>
<dbReference type="InterPro" id="IPR050482">
    <property type="entry name" value="Sensor_HK_TwoCompSys"/>
</dbReference>
<comment type="caution">
    <text evidence="13">The sequence shown here is derived from an EMBL/GenBank/DDBJ whole genome shotgun (WGS) entry which is preliminary data.</text>
</comment>
<keyword evidence="14" id="KW-1185">Reference proteome</keyword>
<dbReference type="GO" id="GO:0000155">
    <property type="term" value="F:phosphorelay sensor kinase activity"/>
    <property type="evidence" value="ECO:0007669"/>
    <property type="project" value="InterPro"/>
</dbReference>
<dbReference type="Gene3D" id="1.20.5.1930">
    <property type="match status" value="1"/>
</dbReference>
<dbReference type="SUPFAM" id="SSF55874">
    <property type="entry name" value="ATPase domain of HSP90 chaperone/DNA topoisomerase II/histidine kinase"/>
    <property type="match status" value="1"/>
</dbReference>
<evidence type="ECO:0000256" key="10">
    <source>
        <dbReference type="SAM" id="Phobius"/>
    </source>
</evidence>
<evidence type="ECO:0000256" key="7">
    <source>
        <dbReference type="ARBA" id="ARBA00022840"/>
    </source>
</evidence>
<dbReference type="GO" id="GO:0016020">
    <property type="term" value="C:membrane"/>
    <property type="evidence" value="ECO:0007669"/>
    <property type="project" value="InterPro"/>
</dbReference>
<keyword evidence="10" id="KW-0472">Membrane</keyword>
<protein>
    <recommendedName>
        <fullName evidence="2">histidine kinase</fullName>
        <ecNumber evidence="2">2.7.13.3</ecNumber>
    </recommendedName>
</protein>
<dbReference type="EC" id="2.7.13.3" evidence="2"/>
<comment type="catalytic activity">
    <reaction evidence="1">
        <text>ATP + protein L-histidine = ADP + protein N-phospho-L-histidine.</text>
        <dbReference type="EC" id="2.7.13.3"/>
    </reaction>
</comment>
<evidence type="ECO:0000259" key="12">
    <source>
        <dbReference type="Pfam" id="PF07730"/>
    </source>
</evidence>
<keyword evidence="5" id="KW-0547">Nucleotide-binding</keyword>
<dbReference type="InterPro" id="IPR036890">
    <property type="entry name" value="HATPase_C_sf"/>
</dbReference>
<keyword evidence="3" id="KW-0597">Phosphoprotein</keyword>
<organism evidence="13 14">
    <name type="scientific">Murinocardiopsis flavida</name>
    <dbReference type="NCBI Taxonomy" id="645275"/>
    <lineage>
        <taxon>Bacteria</taxon>
        <taxon>Bacillati</taxon>
        <taxon>Actinomycetota</taxon>
        <taxon>Actinomycetes</taxon>
        <taxon>Streptosporangiales</taxon>
        <taxon>Nocardiopsidaceae</taxon>
        <taxon>Murinocardiopsis</taxon>
    </lineage>
</organism>
<dbReference type="Gene3D" id="3.30.565.10">
    <property type="entry name" value="Histidine kinase-like ATPase, C-terminal domain"/>
    <property type="match status" value="1"/>
</dbReference>
<dbReference type="EMBL" id="PYGA01000007">
    <property type="protein sequence ID" value="PSK97826.1"/>
    <property type="molecule type" value="Genomic_DNA"/>
</dbReference>
<evidence type="ECO:0000256" key="5">
    <source>
        <dbReference type="ARBA" id="ARBA00022741"/>
    </source>
</evidence>
<evidence type="ECO:0000259" key="11">
    <source>
        <dbReference type="Pfam" id="PF02518"/>
    </source>
</evidence>
<reference evidence="13 14" key="1">
    <citation type="submission" date="2018-03" db="EMBL/GenBank/DDBJ databases">
        <title>Genomic Encyclopedia of Archaeal and Bacterial Type Strains, Phase II (KMG-II): from individual species to whole genera.</title>
        <authorList>
            <person name="Goeker M."/>
        </authorList>
    </citation>
    <scope>NUCLEOTIDE SEQUENCE [LARGE SCALE GENOMIC DNA]</scope>
    <source>
        <strain evidence="13 14">DSM 45312</strain>
    </source>
</reference>
<feature type="transmembrane region" description="Helical" evidence="10">
    <location>
        <begin position="24"/>
        <end position="45"/>
    </location>
</feature>
<feature type="transmembrane region" description="Helical" evidence="10">
    <location>
        <begin position="90"/>
        <end position="113"/>
    </location>
</feature>
<sequence>MDSSAGSRDLNRWIALDGHRPPRAFSLFFQGPVAVYAVFIVQALFGSGPYGGDGQGAAATAAIAIAALLLSVAMWPLLTWDPAAPARRKAAAVPFLAAVLGLVAVGGGIPAFLLNATAVGYLVVVFGSRAAAAFTALAGAVCLALHLSNPAQTVWGALFETMGIVFLCGAVMVVTTALTEAHRKSAETGELLGELRTAHAELRRRAELSRELTVAEERARMAREMHDSVGHYLTVINMGLANAQRFRSARPDDAWEEVRQAQSLTQEALTDTRRWVRALKPLRLKGRAGPDAMAALADSFTGTGVDVAFRVEGAPPALAENAELVCYRALQEGCTNALRHSGARTVRAVLARSGSGVALSIRDDGRGADSAAVGDGFGLRGLRERAAAEGGTLTARNRPEGGFELLLELPGPGDRAGAEGAAAGAVA</sequence>
<feature type="domain" description="Histidine kinase/HSP90-like ATPase" evidence="11">
    <location>
        <begin position="326"/>
        <end position="410"/>
    </location>
</feature>
<feature type="transmembrane region" description="Helical" evidence="10">
    <location>
        <begin position="57"/>
        <end position="78"/>
    </location>
</feature>
<dbReference type="OrthoDB" id="227596at2"/>
<evidence type="ECO:0000256" key="4">
    <source>
        <dbReference type="ARBA" id="ARBA00022679"/>
    </source>
</evidence>
<evidence type="ECO:0000256" key="9">
    <source>
        <dbReference type="SAM" id="Coils"/>
    </source>
</evidence>
<dbReference type="PANTHER" id="PTHR24421">
    <property type="entry name" value="NITRATE/NITRITE SENSOR PROTEIN NARX-RELATED"/>
    <property type="match status" value="1"/>
</dbReference>
<feature type="coiled-coil region" evidence="9">
    <location>
        <begin position="198"/>
        <end position="225"/>
    </location>
</feature>
<gene>
    <name evidence="13" type="ORF">CLV63_107219</name>
</gene>
<dbReference type="GO" id="GO:0046983">
    <property type="term" value="F:protein dimerization activity"/>
    <property type="evidence" value="ECO:0007669"/>
    <property type="project" value="InterPro"/>
</dbReference>
<keyword evidence="7" id="KW-0067">ATP-binding</keyword>
<dbReference type="GO" id="GO:0005524">
    <property type="term" value="F:ATP binding"/>
    <property type="evidence" value="ECO:0007669"/>
    <property type="project" value="UniProtKB-KW"/>
</dbReference>
<feature type="transmembrane region" description="Helical" evidence="10">
    <location>
        <begin position="157"/>
        <end position="178"/>
    </location>
</feature>
<accession>A0A2P8DKS8</accession>
<dbReference type="InterPro" id="IPR003594">
    <property type="entry name" value="HATPase_dom"/>
</dbReference>
<evidence type="ECO:0000256" key="6">
    <source>
        <dbReference type="ARBA" id="ARBA00022777"/>
    </source>
</evidence>
<dbReference type="CDD" id="cd16917">
    <property type="entry name" value="HATPase_UhpB-NarQ-NarX-like"/>
    <property type="match status" value="1"/>
</dbReference>
<name>A0A2P8DKS8_9ACTN</name>
<dbReference type="AlphaFoldDB" id="A0A2P8DKS8"/>
<evidence type="ECO:0000313" key="13">
    <source>
        <dbReference type="EMBL" id="PSK97826.1"/>
    </source>
</evidence>
<evidence type="ECO:0000313" key="14">
    <source>
        <dbReference type="Proteomes" id="UP000240542"/>
    </source>
</evidence>
<dbReference type="Pfam" id="PF02518">
    <property type="entry name" value="HATPase_c"/>
    <property type="match status" value="1"/>
</dbReference>
<feature type="transmembrane region" description="Helical" evidence="10">
    <location>
        <begin position="119"/>
        <end position="145"/>
    </location>
</feature>
<evidence type="ECO:0000256" key="3">
    <source>
        <dbReference type="ARBA" id="ARBA00022553"/>
    </source>
</evidence>
<keyword evidence="8" id="KW-0902">Two-component regulatory system</keyword>
<evidence type="ECO:0000256" key="2">
    <source>
        <dbReference type="ARBA" id="ARBA00012438"/>
    </source>
</evidence>
<evidence type="ECO:0000256" key="8">
    <source>
        <dbReference type="ARBA" id="ARBA00023012"/>
    </source>
</evidence>
<dbReference type="Proteomes" id="UP000240542">
    <property type="component" value="Unassembled WGS sequence"/>
</dbReference>
<dbReference type="RefSeq" id="WP_106583145.1">
    <property type="nucleotide sequence ID" value="NZ_PYGA01000007.1"/>
</dbReference>
<dbReference type="InterPro" id="IPR011712">
    <property type="entry name" value="Sig_transdc_His_kin_sub3_dim/P"/>
</dbReference>
<dbReference type="Pfam" id="PF07730">
    <property type="entry name" value="HisKA_3"/>
    <property type="match status" value="1"/>
</dbReference>